<dbReference type="InterPro" id="IPR037208">
    <property type="entry name" value="Spo0E-like_sf"/>
</dbReference>
<sequence length="59" mass="6996">MYTVENILNRIEFLRKKMTEVAMDKGFTDIESVHISQELDLLLNLYEEVKDKSKSDMKD</sequence>
<keyword evidence="2" id="KW-1185">Reference proteome</keyword>
<dbReference type="RefSeq" id="WP_379496768.1">
    <property type="nucleotide sequence ID" value="NZ_JBHSAO010000008.1"/>
</dbReference>
<protein>
    <submittedName>
        <fullName evidence="1">Spo0E family sporulation regulatory protein-aspartic acid phosphatase</fullName>
    </submittedName>
</protein>
<reference evidence="2" key="1">
    <citation type="journal article" date="2019" name="Int. J. Syst. Evol. Microbiol.">
        <title>The Global Catalogue of Microorganisms (GCM) 10K type strain sequencing project: providing services to taxonomists for standard genome sequencing and annotation.</title>
        <authorList>
            <consortium name="The Broad Institute Genomics Platform"/>
            <consortium name="The Broad Institute Genome Sequencing Center for Infectious Disease"/>
            <person name="Wu L."/>
            <person name="Ma J."/>
        </authorList>
    </citation>
    <scope>NUCLEOTIDE SEQUENCE [LARGE SCALE GENOMIC DNA]</scope>
    <source>
        <strain evidence="2">IBRC-M 10703</strain>
    </source>
</reference>
<evidence type="ECO:0000313" key="1">
    <source>
        <dbReference type="EMBL" id="MFC4024267.1"/>
    </source>
</evidence>
<dbReference type="SUPFAM" id="SSF140500">
    <property type="entry name" value="BAS1536-like"/>
    <property type="match status" value="1"/>
</dbReference>
<dbReference type="Gene3D" id="4.10.280.10">
    <property type="entry name" value="Helix-loop-helix DNA-binding domain"/>
    <property type="match status" value="1"/>
</dbReference>
<name>A0ABV8H0A2_9BACI</name>
<comment type="caution">
    <text evidence="1">The sequence shown here is derived from an EMBL/GenBank/DDBJ whole genome shotgun (WGS) entry which is preliminary data.</text>
</comment>
<dbReference type="InterPro" id="IPR018540">
    <property type="entry name" value="Spo0E-like"/>
</dbReference>
<accession>A0ABV8H0A2</accession>
<gene>
    <name evidence="1" type="ORF">ACFOUV_10725</name>
</gene>
<dbReference type="Proteomes" id="UP001595772">
    <property type="component" value="Unassembled WGS sequence"/>
</dbReference>
<organism evidence="1 2">
    <name type="scientific">Oceanobacillus longus</name>
    <dbReference type="NCBI Taxonomy" id="930120"/>
    <lineage>
        <taxon>Bacteria</taxon>
        <taxon>Bacillati</taxon>
        <taxon>Bacillota</taxon>
        <taxon>Bacilli</taxon>
        <taxon>Bacillales</taxon>
        <taxon>Bacillaceae</taxon>
        <taxon>Oceanobacillus</taxon>
    </lineage>
</organism>
<dbReference type="InterPro" id="IPR036638">
    <property type="entry name" value="HLH_DNA-bd_sf"/>
</dbReference>
<proteinExistence type="predicted"/>
<dbReference type="Pfam" id="PF09388">
    <property type="entry name" value="SpoOE-like"/>
    <property type="match status" value="1"/>
</dbReference>
<dbReference type="EMBL" id="JBHSAO010000008">
    <property type="protein sequence ID" value="MFC4024267.1"/>
    <property type="molecule type" value="Genomic_DNA"/>
</dbReference>
<evidence type="ECO:0000313" key="2">
    <source>
        <dbReference type="Proteomes" id="UP001595772"/>
    </source>
</evidence>